<keyword evidence="3 4" id="KW-0012">Acyltransferase</keyword>
<evidence type="ECO:0000256" key="1">
    <source>
        <dbReference type="ARBA" id="ARBA00022490"/>
    </source>
</evidence>
<dbReference type="NCBIfam" id="TIGR00667">
    <property type="entry name" value="aat"/>
    <property type="match status" value="1"/>
</dbReference>
<dbReference type="EMBL" id="JABEPP010000001">
    <property type="protein sequence ID" value="NNM71746.1"/>
    <property type="molecule type" value="Genomic_DNA"/>
</dbReference>
<comment type="catalytic activity">
    <reaction evidence="4">
        <text>L-phenylalanyl-tRNA(Phe) + an N-terminal L-alpha-aminoacyl-[protein] = an N-terminal L-phenylalanyl-L-alpha-aminoacyl-[protein] + tRNA(Phe)</text>
        <dbReference type="Rhea" id="RHEA:43632"/>
        <dbReference type="Rhea" id="RHEA-COMP:9668"/>
        <dbReference type="Rhea" id="RHEA-COMP:9699"/>
        <dbReference type="Rhea" id="RHEA-COMP:10636"/>
        <dbReference type="Rhea" id="RHEA-COMP:10637"/>
        <dbReference type="ChEBI" id="CHEBI:78442"/>
        <dbReference type="ChEBI" id="CHEBI:78531"/>
        <dbReference type="ChEBI" id="CHEBI:78597"/>
        <dbReference type="ChEBI" id="CHEBI:83561"/>
        <dbReference type="EC" id="2.3.2.6"/>
    </reaction>
</comment>
<dbReference type="PANTHER" id="PTHR30098:SF2">
    <property type="entry name" value="LEUCYL_PHENYLALANYL-TRNA--PROTEIN TRANSFERASE"/>
    <property type="match status" value="1"/>
</dbReference>
<dbReference type="InterPro" id="IPR004616">
    <property type="entry name" value="Leu/Phe-tRNA_Trfase"/>
</dbReference>
<dbReference type="InterPro" id="IPR042203">
    <property type="entry name" value="Leu/Phe-tRNA_Trfase_C"/>
</dbReference>
<proteinExistence type="inferred from homology"/>
<comment type="catalytic activity">
    <reaction evidence="4">
        <text>N-terminal L-arginyl-[protein] + L-leucyl-tRNA(Leu) = N-terminal L-leucyl-L-arginyl-[protein] + tRNA(Leu) + H(+)</text>
        <dbReference type="Rhea" id="RHEA:50416"/>
        <dbReference type="Rhea" id="RHEA-COMP:9613"/>
        <dbReference type="Rhea" id="RHEA-COMP:9622"/>
        <dbReference type="Rhea" id="RHEA-COMP:12672"/>
        <dbReference type="Rhea" id="RHEA-COMP:12673"/>
        <dbReference type="ChEBI" id="CHEBI:15378"/>
        <dbReference type="ChEBI" id="CHEBI:64719"/>
        <dbReference type="ChEBI" id="CHEBI:78442"/>
        <dbReference type="ChEBI" id="CHEBI:78494"/>
        <dbReference type="ChEBI" id="CHEBI:133044"/>
        <dbReference type="EC" id="2.3.2.6"/>
    </reaction>
</comment>
<comment type="subcellular location">
    <subcellularLocation>
        <location evidence="4">Cytoplasm</location>
    </subcellularLocation>
</comment>
<evidence type="ECO:0000256" key="3">
    <source>
        <dbReference type="ARBA" id="ARBA00023315"/>
    </source>
</evidence>
<evidence type="ECO:0000313" key="6">
    <source>
        <dbReference type="Proteomes" id="UP000564885"/>
    </source>
</evidence>
<dbReference type="InterPro" id="IPR016181">
    <property type="entry name" value="Acyl_CoA_acyltransferase"/>
</dbReference>
<evidence type="ECO:0000313" key="5">
    <source>
        <dbReference type="EMBL" id="NNM71746.1"/>
    </source>
</evidence>
<dbReference type="PANTHER" id="PTHR30098">
    <property type="entry name" value="LEUCYL/PHENYLALANYL-TRNA--PROTEIN TRANSFERASE"/>
    <property type="match status" value="1"/>
</dbReference>
<organism evidence="5 6">
    <name type="scientific">Enterovirga aerilata</name>
    <dbReference type="NCBI Taxonomy" id="2730920"/>
    <lineage>
        <taxon>Bacteria</taxon>
        <taxon>Pseudomonadati</taxon>
        <taxon>Pseudomonadota</taxon>
        <taxon>Alphaproteobacteria</taxon>
        <taxon>Hyphomicrobiales</taxon>
        <taxon>Methylobacteriaceae</taxon>
        <taxon>Enterovirga</taxon>
    </lineage>
</organism>
<gene>
    <name evidence="4" type="primary">aat</name>
    <name evidence="5" type="ORF">HJG44_04950</name>
</gene>
<dbReference type="GO" id="GO:0030163">
    <property type="term" value="P:protein catabolic process"/>
    <property type="evidence" value="ECO:0007669"/>
    <property type="project" value="UniProtKB-UniRule"/>
</dbReference>
<dbReference type="GO" id="GO:0008914">
    <property type="term" value="F:leucyl-tRNA--protein transferase activity"/>
    <property type="evidence" value="ECO:0007669"/>
    <property type="project" value="UniProtKB-UniRule"/>
</dbReference>
<protein>
    <recommendedName>
        <fullName evidence="4">Leucyl/phenylalanyl-tRNA--protein transferase</fullName>
        <ecNumber evidence="4">2.3.2.6</ecNumber>
    </recommendedName>
    <alternativeName>
        <fullName evidence="4">L/F-transferase</fullName>
    </alternativeName>
    <alternativeName>
        <fullName evidence="4">Leucyltransferase</fullName>
    </alternativeName>
    <alternativeName>
        <fullName evidence="4">Phenyalanyltransferase</fullName>
    </alternativeName>
</protein>
<dbReference type="EC" id="2.3.2.6" evidence="4"/>
<comment type="function">
    <text evidence="4">Functions in the N-end rule pathway of protein degradation where it conjugates Leu, Phe and, less efficiently, Met from aminoacyl-tRNAs to the N-termini of proteins containing an N-terminal arginine or lysine.</text>
</comment>
<keyword evidence="6" id="KW-1185">Reference proteome</keyword>
<evidence type="ECO:0000256" key="4">
    <source>
        <dbReference type="HAMAP-Rule" id="MF_00688"/>
    </source>
</evidence>
<dbReference type="Proteomes" id="UP000564885">
    <property type="component" value="Unassembled WGS sequence"/>
</dbReference>
<dbReference type="Pfam" id="PF03588">
    <property type="entry name" value="Leu_Phe_trans"/>
    <property type="match status" value="1"/>
</dbReference>
<dbReference type="Gene3D" id="3.40.630.70">
    <property type="entry name" value="Leucyl/phenylalanyl-tRNA-protein transferase, C-terminal domain"/>
    <property type="match status" value="1"/>
</dbReference>
<comment type="caution">
    <text evidence="5">The sequence shown here is derived from an EMBL/GenBank/DDBJ whole genome shotgun (WGS) entry which is preliminary data.</text>
</comment>
<dbReference type="HAMAP" id="MF_00688">
    <property type="entry name" value="Leu_Phe_trans"/>
    <property type="match status" value="1"/>
</dbReference>
<keyword evidence="1 4" id="KW-0963">Cytoplasm</keyword>
<dbReference type="Gene3D" id="3.30.70.3550">
    <property type="entry name" value="Leucyl/phenylalanyl-tRNA-protein transferase, N-terminal domain"/>
    <property type="match status" value="1"/>
</dbReference>
<sequence length="295" mass="32947">MSAMALEGSLPQQDARSRRAALFRESPSERLRRLALGFAWAAKPERIGGLPTLGWRWLAHLLAAEPGLPDPEKAADIPYGFAGFADELSVATLVEAYGRGLFPFCHVGPVKWWSPPQRCVVPVEELHLSKRLRSHMRQNRVSVTFDRDFESVITACAEPREGKTPLTWITPTIMRAFSELFDAGHAHSFEVWDREGRLIGGGYGVATCGVFVIESQFAREPNASKIGFAVLARHLARWGFALLDNKLMTENVARMGFRDIPRSEYLAVLKASREVISVGRWRAELDPHAAEAELR</sequence>
<accession>A0A849HW29</accession>
<comment type="similarity">
    <text evidence="4">Belongs to the L/F-transferase family.</text>
</comment>
<dbReference type="SUPFAM" id="SSF55729">
    <property type="entry name" value="Acyl-CoA N-acyltransferases (Nat)"/>
    <property type="match status" value="1"/>
</dbReference>
<name>A0A849HW29_9HYPH</name>
<comment type="catalytic activity">
    <reaction evidence="4">
        <text>N-terminal L-lysyl-[protein] + L-leucyl-tRNA(Leu) = N-terminal L-leucyl-L-lysyl-[protein] + tRNA(Leu) + H(+)</text>
        <dbReference type="Rhea" id="RHEA:12340"/>
        <dbReference type="Rhea" id="RHEA-COMP:9613"/>
        <dbReference type="Rhea" id="RHEA-COMP:9622"/>
        <dbReference type="Rhea" id="RHEA-COMP:12670"/>
        <dbReference type="Rhea" id="RHEA-COMP:12671"/>
        <dbReference type="ChEBI" id="CHEBI:15378"/>
        <dbReference type="ChEBI" id="CHEBI:65249"/>
        <dbReference type="ChEBI" id="CHEBI:78442"/>
        <dbReference type="ChEBI" id="CHEBI:78494"/>
        <dbReference type="ChEBI" id="CHEBI:133043"/>
        <dbReference type="EC" id="2.3.2.6"/>
    </reaction>
</comment>
<dbReference type="AlphaFoldDB" id="A0A849HW29"/>
<evidence type="ECO:0000256" key="2">
    <source>
        <dbReference type="ARBA" id="ARBA00022679"/>
    </source>
</evidence>
<dbReference type="GO" id="GO:0005737">
    <property type="term" value="C:cytoplasm"/>
    <property type="evidence" value="ECO:0007669"/>
    <property type="project" value="UniProtKB-SubCell"/>
</dbReference>
<keyword evidence="2 4" id="KW-0808">Transferase</keyword>
<reference evidence="5 6" key="1">
    <citation type="submission" date="2020-04" db="EMBL/GenBank/DDBJ databases">
        <title>Enterovirga sp. isolate from soil.</title>
        <authorList>
            <person name="Chea S."/>
            <person name="Kim D.-U."/>
        </authorList>
    </citation>
    <scope>NUCLEOTIDE SEQUENCE [LARGE SCALE GENOMIC DNA]</scope>
    <source>
        <strain evidence="5 6">DB1703</strain>
    </source>
</reference>
<dbReference type="InterPro" id="IPR042221">
    <property type="entry name" value="Leu/Phe-tRNA_Trfase_N"/>
</dbReference>